<dbReference type="Gene3D" id="3.40.50.2300">
    <property type="match status" value="1"/>
</dbReference>
<dbReference type="PANTHER" id="PTHR44688">
    <property type="entry name" value="DNA-BINDING TRANSCRIPTIONAL ACTIVATOR DEVR_DOSR"/>
    <property type="match status" value="1"/>
</dbReference>
<dbReference type="EMBL" id="JBHSKD010000018">
    <property type="protein sequence ID" value="MFC5178007.1"/>
    <property type="molecule type" value="Genomic_DNA"/>
</dbReference>
<feature type="domain" description="HTH luxR-type" evidence="4">
    <location>
        <begin position="177"/>
        <end position="240"/>
    </location>
</feature>
<dbReference type="Proteomes" id="UP001596087">
    <property type="component" value="Unassembled WGS sequence"/>
</dbReference>
<gene>
    <name evidence="5" type="ORF">ACFPGP_15095</name>
</gene>
<evidence type="ECO:0000313" key="6">
    <source>
        <dbReference type="Proteomes" id="UP001596087"/>
    </source>
</evidence>
<sequence length="252" mass="27040">MNVQTVETHHDPAVGTGPAAAGAAVAQLSVRLAVVEREPLVASTVRRALETRGVDVTLVPWSGGGDEAQVRRGVAAAHADRVLLMTPLSPWPLLREAQALVLGATERWLLLTVTPPGPAWGAMLDAGVEAVLPSSTGLDATVTALERSTSGLAVMDPALEARLRQDWQGMTTELALMRLRLDRLSPRETQVLERLYDGDVVRQVADNLGVTQHTVRTQVKSVMRKLEVNTQLAAVAVFGWVKEHPLAPGDVR</sequence>
<keyword evidence="6" id="KW-1185">Reference proteome</keyword>
<dbReference type="RefSeq" id="WP_378591495.1">
    <property type="nucleotide sequence ID" value="NZ_JBHSKD010000018.1"/>
</dbReference>
<dbReference type="InterPro" id="IPR000792">
    <property type="entry name" value="Tscrpt_reg_LuxR_C"/>
</dbReference>
<evidence type="ECO:0000256" key="3">
    <source>
        <dbReference type="ARBA" id="ARBA00023163"/>
    </source>
</evidence>
<evidence type="ECO:0000256" key="1">
    <source>
        <dbReference type="ARBA" id="ARBA00023015"/>
    </source>
</evidence>
<keyword evidence="2" id="KW-0238">DNA-binding</keyword>
<dbReference type="InterPro" id="IPR016032">
    <property type="entry name" value="Sig_transdc_resp-reg_C-effctor"/>
</dbReference>
<dbReference type="Pfam" id="PF00196">
    <property type="entry name" value="GerE"/>
    <property type="match status" value="1"/>
</dbReference>
<comment type="caution">
    <text evidence="5">The sequence shown here is derived from an EMBL/GenBank/DDBJ whole genome shotgun (WGS) entry which is preliminary data.</text>
</comment>
<dbReference type="SUPFAM" id="SSF46894">
    <property type="entry name" value="C-terminal effector domain of the bipartite response regulators"/>
    <property type="match status" value="1"/>
</dbReference>
<dbReference type="PRINTS" id="PR00038">
    <property type="entry name" value="HTHLUXR"/>
</dbReference>
<keyword evidence="3" id="KW-0804">Transcription</keyword>
<reference evidence="6" key="1">
    <citation type="journal article" date="2019" name="Int. J. Syst. Evol. Microbiol.">
        <title>The Global Catalogue of Microorganisms (GCM) 10K type strain sequencing project: providing services to taxonomists for standard genome sequencing and annotation.</title>
        <authorList>
            <consortium name="The Broad Institute Genomics Platform"/>
            <consortium name="The Broad Institute Genome Sequencing Center for Infectious Disease"/>
            <person name="Wu L."/>
            <person name="Ma J."/>
        </authorList>
    </citation>
    <scope>NUCLEOTIDE SEQUENCE [LARGE SCALE GENOMIC DNA]</scope>
    <source>
        <strain evidence="6">DFY41</strain>
    </source>
</reference>
<dbReference type="SMART" id="SM00421">
    <property type="entry name" value="HTH_LUXR"/>
    <property type="match status" value="1"/>
</dbReference>
<proteinExistence type="predicted"/>
<dbReference type="CDD" id="cd06170">
    <property type="entry name" value="LuxR_C_like"/>
    <property type="match status" value="1"/>
</dbReference>
<evidence type="ECO:0000259" key="4">
    <source>
        <dbReference type="PROSITE" id="PS50043"/>
    </source>
</evidence>
<dbReference type="PROSITE" id="PS00622">
    <property type="entry name" value="HTH_LUXR_1"/>
    <property type="match status" value="1"/>
</dbReference>
<evidence type="ECO:0000313" key="5">
    <source>
        <dbReference type="EMBL" id="MFC5178007.1"/>
    </source>
</evidence>
<keyword evidence="1" id="KW-0805">Transcription regulation</keyword>
<accession>A0ABW0BM39</accession>
<organism evidence="5 6">
    <name type="scientific">Nocardioides taihuensis</name>
    <dbReference type="NCBI Taxonomy" id="1835606"/>
    <lineage>
        <taxon>Bacteria</taxon>
        <taxon>Bacillati</taxon>
        <taxon>Actinomycetota</taxon>
        <taxon>Actinomycetes</taxon>
        <taxon>Propionibacteriales</taxon>
        <taxon>Nocardioidaceae</taxon>
        <taxon>Nocardioides</taxon>
    </lineage>
</organism>
<evidence type="ECO:0000256" key="2">
    <source>
        <dbReference type="ARBA" id="ARBA00023125"/>
    </source>
</evidence>
<dbReference type="PANTHER" id="PTHR44688:SF16">
    <property type="entry name" value="DNA-BINDING TRANSCRIPTIONAL ACTIVATOR DEVR_DOSR"/>
    <property type="match status" value="1"/>
</dbReference>
<name>A0ABW0BM39_9ACTN</name>
<dbReference type="PROSITE" id="PS50043">
    <property type="entry name" value="HTH_LUXR_2"/>
    <property type="match status" value="1"/>
</dbReference>
<protein>
    <submittedName>
        <fullName evidence="5">LuxR family transcriptional regulator</fullName>
    </submittedName>
</protein>